<gene>
    <name evidence="2" type="ORF">D4741_00905</name>
</gene>
<protein>
    <submittedName>
        <fullName evidence="2">Uncharacterized protein</fullName>
    </submittedName>
</protein>
<evidence type="ECO:0000313" key="3">
    <source>
        <dbReference type="Proteomes" id="UP000265938"/>
    </source>
</evidence>
<keyword evidence="1" id="KW-0812">Transmembrane</keyword>
<name>A0A3A3EN76_9GAMM</name>
<organism evidence="2 3">
    <name type="scientific">Pseudoalteromonas gelatinilytica</name>
    <dbReference type="NCBI Taxonomy" id="1703256"/>
    <lineage>
        <taxon>Bacteria</taxon>
        <taxon>Pseudomonadati</taxon>
        <taxon>Pseudomonadota</taxon>
        <taxon>Gammaproteobacteria</taxon>
        <taxon>Alteromonadales</taxon>
        <taxon>Pseudoalteromonadaceae</taxon>
        <taxon>Pseudoalteromonas</taxon>
    </lineage>
</organism>
<dbReference type="EMBL" id="QYSE01000001">
    <property type="protein sequence ID" value="RJF36667.1"/>
    <property type="molecule type" value="Genomic_DNA"/>
</dbReference>
<comment type="caution">
    <text evidence="2">The sequence shown here is derived from an EMBL/GenBank/DDBJ whole genome shotgun (WGS) entry which is preliminary data.</text>
</comment>
<dbReference type="AlphaFoldDB" id="A0A3A3EN76"/>
<dbReference type="Proteomes" id="UP000265938">
    <property type="component" value="Unassembled WGS sequence"/>
</dbReference>
<keyword evidence="1" id="KW-0472">Membrane</keyword>
<evidence type="ECO:0000256" key="1">
    <source>
        <dbReference type="SAM" id="Phobius"/>
    </source>
</evidence>
<reference evidence="2 3" key="1">
    <citation type="submission" date="2018-09" db="EMBL/GenBank/DDBJ databases">
        <title>Identification of marine bacteria producing industrial enzymes.</title>
        <authorList>
            <person name="Cheng T.H."/>
            <person name="Saidin J."/>
            <person name="Muhd D.D."/>
            <person name="Isa M.N.M."/>
            <person name="Bakar M.F.A."/>
            <person name="Ismail N."/>
        </authorList>
    </citation>
    <scope>NUCLEOTIDE SEQUENCE [LARGE SCALE GENOMIC DNA]</scope>
    <source>
        <strain evidence="2 3">MNAD 1.6</strain>
    </source>
</reference>
<feature type="transmembrane region" description="Helical" evidence="1">
    <location>
        <begin position="35"/>
        <end position="52"/>
    </location>
</feature>
<evidence type="ECO:0000313" key="2">
    <source>
        <dbReference type="EMBL" id="RJF36667.1"/>
    </source>
</evidence>
<proteinExistence type="predicted"/>
<accession>A0A3A3EN76</accession>
<keyword evidence="1" id="KW-1133">Transmembrane helix</keyword>
<sequence length="90" mass="10627">MKRSVHFKVNLGLLVLCIIGFQFQSITVDGFFVNPFYIGSMVFGFLLVVRALRYTCQKCLRNQIMLGFYKYRLPTSKCYNCDYEIDQHHK</sequence>